<dbReference type="PROSITE" id="PS01220">
    <property type="entry name" value="PBP"/>
    <property type="match status" value="1"/>
</dbReference>
<dbReference type="Proteomes" id="UP000288716">
    <property type="component" value="Unassembled WGS sequence"/>
</dbReference>
<comment type="similarity">
    <text evidence="1">Belongs to the phosphatidylethanolamine-binding protein family.</text>
</comment>
<dbReference type="AlphaFoldDB" id="A0A443SF35"/>
<gene>
    <name evidence="2" type="ORF">B4U80_04975</name>
</gene>
<dbReference type="EMBL" id="NCKV01003045">
    <property type="protein sequence ID" value="RWS26115.1"/>
    <property type="molecule type" value="Genomic_DNA"/>
</dbReference>
<dbReference type="Pfam" id="PF01161">
    <property type="entry name" value="PBP"/>
    <property type="match status" value="1"/>
</dbReference>
<dbReference type="SUPFAM" id="SSF49777">
    <property type="entry name" value="PEBP-like"/>
    <property type="match status" value="1"/>
</dbReference>
<dbReference type="InterPro" id="IPR035810">
    <property type="entry name" value="PEBP_euk"/>
</dbReference>
<sequence>MRSFKVIPDVVSAAPKYLLNVTYENRVKVHLGNELTIAQTKNAPVKVAWPFEVGELYSLFMVDPDAPSRQNPRFGQWMHWLVVNISNNTISTGNVIMSYNGPNPPQGTGFHRYVFLVYKQEKRSKGRQNFASIANRAKFNVTQYAKSHNLNELVSGNFFQTKRG</sequence>
<dbReference type="CDD" id="cd00866">
    <property type="entry name" value="PEBP_euk"/>
    <property type="match status" value="1"/>
</dbReference>
<dbReference type="InterPro" id="IPR008914">
    <property type="entry name" value="PEBP"/>
</dbReference>
<evidence type="ECO:0000313" key="2">
    <source>
        <dbReference type="EMBL" id="RWS26115.1"/>
    </source>
</evidence>
<accession>A0A443SF35</accession>
<name>A0A443SF35_9ACAR</name>
<dbReference type="InterPro" id="IPR036610">
    <property type="entry name" value="PEBP-like_sf"/>
</dbReference>
<dbReference type="Gene3D" id="3.90.280.10">
    <property type="entry name" value="PEBP-like"/>
    <property type="match status" value="1"/>
</dbReference>
<dbReference type="STRING" id="299467.A0A443SF35"/>
<keyword evidence="3" id="KW-1185">Reference proteome</keyword>
<dbReference type="VEuPathDB" id="VectorBase:LDEU005924"/>
<dbReference type="PANTHER" id="PTHR11362">
    <property type="entry name" value="PHOSPHATIDYLETHANOLAMINE-BINDING PROTEIN"/>
    <property type="match status" value="1"/>
</dbReference>
<reference evidence="2 3" key="1">
    <citation type="journal article" date="2018" name="Gigascience">
        <title>Genomes of trombidid mites reveal novel predicted allergens and laterally-transferred genes associated with secondary metabolism.</title>
        <authorList>
            <person name="Dong X."/>
            <person name="Chaisiri K."/>
            <person name="Xia D."/>
            <person name="Armstrong S.D."/>
            <person name="Fang Y."/>
            <person name="Donnelly M.J."/>
            <person name="Kadowaki T."/>
            <person name="McGarry J.W."/>
            <person name="Darby A.C."/>
            <person name="Makepeace B.L."/>
        </authorList>
    </citation>
    <scope>NUCLEOTIDE SEQUENCE [LARGE SCALE GENOMIC DNA]</scope>
    <source>
        <strain evidence="2">UoL-UT</strain>
    </source>
</reference>
<protein>
    <submittedName>
        <fullName evidence="2">OV-16 antigen-like protein</fullName>
    </submittedName>
</protein>
<organism evidence="2 3">
    <name type="scientific">Leptotrombidium deliense</name>
    <dbReference type="NCBI Taxonomy" id="299467"/>
    <lineage>
        <taxon>Eukaryota</taxon>
        <taxon>Metazoa</taxon>
        <taxon>Ecdysozoa</taxon>
        <taxon>Arthropoda</taxon>
        <taxon>Chelicerata</taxon>
        <taxon>Arachnida</taxon>
        <taxon>Acari</taxon>
        <taxon>Acariformes</taxon>
        <taxon>Trombidiformes</taxon>
        <taxon>Prostigmata</taxon>
        <taxon>Anystina</taxon>
        <taxon>Parasitengona</taxon>
        <taxon>Trombiculoidea</taxon>
        <taxon>Trombiculidae</taxon>
        <taxon>Leptotrombidium</taxon>
    </lineage>
</organism>
<proteinExistence type="inferred from homology"/>
<dbReference type="InterPro" id="IPR001858">
    <property type="entry name" value="Phosphatidylethanolamine-bd_CS"/>
</dbReference>
<comment type="caution">
    <text evidence="2">The sequence shown here is derived from an EMBL/GenBank/DDBJ whole genome shotgun (WGS) entry which is preliminary data.</text>
</comment>
<evidence type="ECO:0000313" key="3">
    <source>
        <dbReference type="Proteomes" id="UP000288716"/>
    </source>
</evidence>
<dbReference type="OrthoDB" id="6497972at2759"/>
<evidence type="ECO:0000256" key="1">
    <source>
        <dbReference type="ARBA" id="ARBA00007091"/>
    </source>
</evidence>
<dbReference type="PANTHER" id="PTHR11362:SF82">
    <property type="entry name" value="PHOSPHATIDYLETHANOLAMINE-BINDING PROTEIN 4"/>
    <property type="match status" value="1"/>
</dbReference>